<evidence type="ECO:0000313" key="1">
    <source>
        <dbReference type="EMBL" id="GFU25288.1"/>
    </source>
</evidence>
<name>A0A8X6QH98_NEPPI</name>
<proteinExistence type="predicted"/>
<comment type="caution">
    <text evidence="1">The sequence shown here is derived from an EMBL/GenBank/DDBJ whole genome shotgun (WGS) entry which is preliminary data.</text>
</comment>
<keyword evidence="2" id="KW-1185">Reference proteome</keyword>
<dbReference type="Proteomes" id="UP000887013">
    <property type="component" value="Unassembled WGS sequence"/>
</dbReference>
<gene>
    <name evidence="1" type="ORF">NPIL_438451</name>
</gene>
<protein>
    <submittedName>
        <fullName evidence="1">Uncharacterized protein</fullName>
    </submittedName>
</protein>
<dbReference type="AlphaFoldDB" id="A0A8X6QH98"/>
<organism evidence="1 2">
    <name type="scientific">Nephila pilipes</name>
    <name type="common">Giant wood spider</name>
    <name type="synonym">Nephila maculata</name>
    <dbReference type="NCBI Taxonomy" id="299642"/>
    <lineage>
        <taxon>Eukaryota</taxon>
        <taxon>Metazoa</taxon>
        <taxon>Ecdysozoa</taxon>
        <taxon>Arthropoda</taxon>
        <taxon>Chelicerata</taxon>
        <taxon>Arachnida</taxon>
        <taxon>Araneae</taxon>
        <taxon>Araneomorphae</taxon>
        <taxon>Entelegynae</taxon>
        <taxon>Araneoidea</taxon>
        <taxon>Nephilidae</taxon>
        <taxon>Nephila</taxon>
    </lineage>
</organism>
<evidence type="ECO:0000313" key="2">
    <source>
        <dbReference type="Proteomes" id="UP000887013"/>
    </source>
</evidence>
<sequence length="97" mass="11045">MCYTGTRDLSSGTKSSCCSHASLLGLAFRCDMSSLEDYPEGTPRYHLAIQIVQLRPLEEKRNEAAWHSSKYDHNSSAIAVCCLLNTFKVKFWNRKRL</sequence>
<accession>A0A8X6QH98</accession>
<reference evidence="1" key="1">
    <citation type="submission" date="2020-08" db="EMBL/GenBank/DDBJ databases">
        <title>Multicomponent nature underlies the extraordinary mechanical properties of spider dragline silk.</title>
        <authorList>
            <person name="Kono N."/>
            <person name="Nakamura H."/>
            <person name="Mori M."/>
            <person name="Yoshida Y."/>
            <person name="Ohtoshi R."/>
            <person name="Malay A.D."/>
            <person name="Moran D.A.P."/>
            <person name="Tomita M."/>
            <person name="Numata K."/>
            <person name="Arakawa K."/>
        </authorList>
    </citation>
    <scope>NUCLEOTIDE SEQUENCE</scope>
</reference>
<dbReference type="EMBL" id="BMAW01128389">
    <property type="protein sequence ID" value="GFU25288.1"/>
    <property type="molecule type" value="Genomic_DNA"/>
</dbReference>